<evidence type="ECO:0008006" key="4">
    <source>
        <dbReference type="Google" id="ProtNLM"/>
    </source>
</evidence>
<dbReference type="Proteomes" id="UP000355283">
    <property type="component" value="Unassembled WGS sequence"/>
</dbReference>
<organism evidence="2 3">
    <name type="scientific">Nannochloropsis salina CCMP1776</name>
    <dbReference type="NCBI Taxonomy" id="1027361"/>
    <lineage>
        <taxon>Eukaryota</taxon>
        <taxon>Sar</taxon>
        <taxon>Stramenopiles</taxon>
        <taxon>Ochrophyta</taxon>
        <taxon>Eustigmatophyceae</taxon>
        <taxon>Eustigmatales</taxon>
        <taxon>Monodopsidaceae</taxon>
        <taxon>Microchloropsis</taxon>
        <taxon>Microchloropsis salina</taxon>
    </lineage>
</organism>
<gene>
    <name evidence="2" type="ORF">NSK_000102</name>
</gene>
<proteinExistence type="inferred from homology"/>
<evidence type="ECO:0000313" key="3">
    <source>
        <dbReference type="Proteomes" id="UP000355283"/>
    </source>
</evidence>
<dbReference type="PANTHER" id="PTHR11215:SF1">
    <property type="entry name" value="MYG1 EXONUCLEASE"/>
    <property type="match status" value="1"/>
</dbReference>
<accession>A0A4D9DHY3</accession>
<comment type="similarity">
    <text evidence="1">Belongs to the MYG1 family.</text>
</comment>
<reference evidence="2 3" key="1">
    <citation type="submission" date="2019-01" db="EMBL/GenBank/DDBJ databases">
        <title>Nuclear Genome Assembly of the Microalgal Biofuel strain Nannochloropsis salina CCMP1776.</title>
        <authorList>
            <person name="Hovde B."/>
        </authorList>
    </citation>
    <scope>NUCLEOTIDE SEQUENCE [LARGE SCALE GENOMIC DNA]</scope>
    <source>
        <strain evidence="2 3">CCMP1776</strain>
    </source>
</reference>
<dbReference type="GO" id="GO:0005634">
    <property type="term" value="C:nucleus"/>
    <property type="evidence" value="ECO:0007669"/>
    <property type="project" value="TreeGrafter"/>
</dbReference>
<sequence length="366" mass="40481">METDYSLSVKKACLEHPSDASSSPVIVSEVPTGVSCPIIGTHDGTFHCDEVLAISMLRLLPTYHNAVVVRTRDEAKLAQCTIVLDVGGEYDAVRLRFDHHQRGFDKTLGEGYKTKLSSAGLVYKHFGKDILRHLIATSVAPTQMSSACIENMVEKLFTKTYFDFIEHIDGIDNGINVAEGDLRYKVQTHLPGRVAKLNSAWNQDGSADSLNTRFSRALSMVTAEFVDTFMYLCNSWWPARRIVAQAFEERNAVHPSGKVLHLSSYCPWQDHLFELEQEAGLPGHILYVLYSDTKGSSVRIHAVPEKIGSFLLRAPLPEPWRGLRDEMLDDVVGGVQGCTFVHANGFIGGNKTLNGALKMVNKALSS</sequence>
<dbReference type="PANTHER" id="PTHR11215">
    <property type="entry name" value="METAL DEPENDENT HYDROLASE - RELATED"/>
    <property type="match status" value="1"/>
</dbReference>
<keyword evidence="3" id="KW-1185">Reference proteome</keyword>
<evidence type="ECO:0000256" key="1">
    <source>
        <dbReference type="ARBA" id="ARBA00010105"/>
    </source>
</evidence>
<dbReference type="AlphaFoldDB" id="A0A4D9DHY3"/>
<dbReference type="EMBL" id="SDOX01000001">
    <property type="protein sequence ID" value="TFJ88528.1"/>
    <property type="molecule type" value="Genomic_DNA"/>
</dbReference>
<evidence type="ECO:0000313" key="2">
    <source>
        <dbReference type="EMBL" id="TFJ88528.1"/>
    </source>
</evidence>
<dbReference type="OrthoDB" id="10265310at2759"/>
<comment type="caution">
    <text evidence="2">The sequence shown here is derived from an EMBL/GenBank/DDBJ whole genome shotgun (WGS) entry which is preliminary data.</text>
</comment>
<protein>
    <recommendedName>
        <fullName evidence="4">MYG1 protein</fullName>
    </recommendedName>
</protein>
<name>A0A4D9DHY3_9STRA</name>
<dbReference type="Pfam" id="PF03690">
    <property type="entry name" value="MYG1_exonuc"/>
    <property type="match status" value="1"/>
</dbReference>
<dbReference type="InterPro" id="IPR003226">
    <property type="entry name" value="MYG1_exonuclease"/>
</dbReference>
<dbReference type="GO" id="GO:0005737">
    <property type="term" value="C:cytoplasm"/>
    <property type="evidence" value="ECO:0007669"/>
    <property type="project" value="TreeGrafter"/>
</dbReference>